<dbReference type="InterPro" id="IPR036396">
    <property type="entry name" value="Cyt_P450_sf"/>
</dbReference>
<comment type="caution">
    <text evidence="2">The sequence shown here is derived from an EMBL/GenBank/DDBJ whole genome shotgun (WGS) entry which is preliminary data.</text>
</comment>
<proteinExistence type="inferred from homology"/>
<reference evidence="2" key="1">
    <citation type="submission" date="2021-02" db="EMBL/GenBank/DDBJ databases">
        <authorList>
            <person name="Nowell W R."/>
        </authorList>
    </citation>
    <scope>NUCLEOTIDE SEQUENCE</scope>
</reference>
<dbReference type="Pfam" id="PF00067">
    <property type="entry name" value="p450"/>
    <property type="match status" value="1"/>
</dbReference>
<dbReference type="InterPro" id="IPR050121">
    <property type="entry name" value="Cytochrome_P450_monoxygenase"/>
</dbReference>
<evidence type="ECO:0008006" key="4">
    <source>
        <dbReference type="Google" id="ProtNLM"/>
    </source>
</evidence>
<dbReference type="PRINTS" id="PR00385">
    <property type="entry name" value="P450"/>
</dbReference>
<dbReference type="PANTHER" id="PTHR24305">
    <property type="entry name" value="CYTOCHROME P450"/>
    <property type="match status" value="1"/>
</dbReference>
<dbReference type="Proteomes" id="UP000682733">
    <property type="component" value="Unassembled WGS sequence"/>
</dbReference>
<evidence type="ECO:0000256" key="1">
    <source>
        <dbReference type="ARBA" id="ARBA00010617"/>
    </source>
</evidence>
<dbReference type="GO" id="GO:0004497">
    <property type="term" value="F:monooxygenase activity"/>
    <property type="evidence" value="ECO:0007669"/>
    <property type="project" value="InterPro"/>
</dbReference>
<sequence length="77" mass="8688">MAITAGTETTAKVLAWFIFYMSKYPRVQQRIRQELKEHDILMGDNAHSSLLSLETLDSLVYCDCVTKEVLRLAPVAG</sequence>
<accession>A0A8S2L4A7</accession>
<comment type="similarity">
    <text evidence="1">Belongs to the cytochrome P450 family.</text>
</comment>
<dbReference type="Gene3D" id="1.10.630.10">
    <property type="entry name" value="Cytochrome P450"/>
    <property type="match status" value="1"/>
</dbReference>
<gene>
    <name evidence="2" type="ORF">TMI583_LOCUS20156</name>
</gene>
<dbReference type="GO" id="GO:0005506">
    <property type="term" value="F:iron ion binding"/>
    <property type="evidence" value="ECO:0007669"/>
    <property type="project" value="InterPro"/>
</dbReference>
<evidence type="ECO:0000313" key="3">
    <source>
        <dbReference type="Proteomes" id="UP000682733"/>
    </source>
</evidence>
<dbReference type="GO" id="GO:0016705">
    <property type="term" value="F:oxidoreductase activity, acting on paired donors, with incorporation or reduction of molecular oxygen"/>
    <property type="evidence" value="ECO:0007669"/>
    <property type="project" value="InterPro"/>
</dbReference>
<dbReference type="PANTHER" id="PTHR24305:SF166">
    <property type="entry name" value="CYTOCHROME P450 12A4, MITOCHONDRIAL-RELATED"/>
    <property type="match status" value="1"/>
</dbReference>
<organism evidence="2 3">
    <name type="scientific">Didymodactylos carnosus</name>
    <dbReference type="NCBI Taxonomy" id="1234261"/>
    <lineage>
        <taxon>Eukaryota</taxon>
        <taxon>Metazoa</taxon>
        <taxon>Spiralia</taxon>
        <taxon>Gnathifera</taxon>
        <taxon>Rotifera</taxon>
        <taxon>Eurotatoria</taxon>
        <taxon>Bdelloidea</taxon>
        <taxon>Philodinida</taxon>
        <taxon>Philodinidae</taxon>
        <taxon>Didymodactylos</taxon>
    </lineage>
</organism>
<dbReference type="InterPro" id="IPR001128">
    <property type="entry name" value="Cyt_P450"/>
</dbReference>
<evidence type="ECO:0000313" key="2">
    <source>
        <dbReference type="EMBL" id="CAF3885532.1"/>
    </source>
</evidence>
<feature type="non-terminal residue" evidence="2">
    <location>
        <position position="1"/>
    </location>
</feature>
<name>A0A8S2L4A7_9BILA</name>
<dbReference type="AlphaFoldDB" id="A0A8S2L4A7"/>
<dbReference type="SUPFAM" id="SSF48264">
    <property type="entry name" value="Cytochrome P450"/>
    <property type="match status" value="1"/>
</dbReference>
<protein>
    <recommendedName>
        <fullName evidence="4">Cytochrome P450</fullName>
    </recommendedName>
</protein>
<dbReference type="EMBL" id="CAJOBA010014888">
    <property type="protein sequence ID" value="CAF3885532.1"/>
    <property type="molecule type" value="Genomic_DNA"/>
</dbReference>
<dbReference type="GO" id="GO:0020037">
    <property type="term" value="F:heme binding"/>
    <property type="evidence" value="ECO:0007669"/>
    <property type="project" value="InterPro"/>
</dbReference>